<keyword evidence="1" id="KW-0880">Kelch repeat</keyword>
<dbReference type="EMBL" id="CADEPM010000004">
    <property type="protein sequence ID" value="CAB3403975.1"/>
    <property type="molecule type" value="Genomic_DNA"/>
</dbReference>
<name>A0A8S1F0N2_9PELO</name>
<dbReference type="InterPro" id="IPR006652">
    <property type="entry name" value="Kelch_1"/>
</dbReference>
<evidence type="ECO:0000313" key="4">
    <source>
        <dbReference type="EMBL" id="CAB3403975.1"/>
    </source>
</evidence>
<comment type="caution">
    <text evidence="4">The sequence shown here is derived from an EMBL/GenBank/DDBJ whole genome shotgun (WGS) entry which is preliminary data.</text>
</comment>
<dbReference type="PANTHER" id="PTHR45632:SF3">
    <property type="entry name" value="KELCH-LIKE PROTEIN 32"/>
    <property type="match status" value="1"/>
</dbReference>
<dbReference type="InterPro" id="IPR011705">
    <property type="entry name" value="BACK"/>
</dbReference>
<keyword evidence="5" id="KW-1185">Reference proteome</keyword>
<accession>A0A8S1F0N2</accession>
<evidence type="ECO:0000259" key="3">
    <source>
        <dbReference type="SMART" id="SM00875"/>
    </source>
</evidence>
<gene>
    <name evidence="4" type="ORF">CBOVIS_LOCUS6375</name>
</gene>
<organism evidence="4 5">
    <name type="scientific">Caenorhabditis bovis</name>
    <dbReference type="NCBI Taxonomy" id="2654633"/>
    <lineage>
        <taxon>Eukaryota</taxon>
        <taxon>Metazoa</taxon>
        <taxon>Ecdysozoa</taxon>
        <taxon>Nematoda</taxon>
        <taxon>Chromadorea</taxon>
        <taxon>Rhabditida</taxon>
        <taxon>Rhabditina</taxon>
        <taxon>Rhabditomorpha</taxon>
        <taxon>Rhabditoidea</taxon>
        <taxon>Rhabditidae</taxon>
        <taxon>Peloderinae</taxon>
        <taxon>Caenorhabditis</taxon>
    </lineage>
</organism>
<reference evidence="4 5" key="1">
    <citation type="submission" date="2020-04" db="EMBL/GenBank/DDBJ databases">
        <authorList>
            <person name="Laetsch R D."/>
            <person name="Stevens L."/>
            <person name="Kumar S."/>
            <person name="Blaxter L. M."/>
        </authorList>
    </citation>
    <scope>NUCLEOTIDE SEQUENCE [LARGE SCALE GENOMIC DNA]</scope>
</reference>
<dbReference type="Gene3D" id="2.120.10.80">
    <property type="entry name" value="Kelch-type beta propeller"/>
    <property type="match status" value="1"/>
</dbReference>
<dbReference type="InterPro" id="IPR015915">
    <property type="entry name" value="Kelch-typ_b-propeller"/>
</dbReference>
<dbReference type="Proteomes" id="UP000494206">
    <property type="component" value="Unassembled WGS sequence"/>
</dbReference>
<keyword evidence="2" id="KW-0677">Repeat</keyword>
<protein>
    <recommendedName>
        <fullName evidence="3">BACK domain-containing protein</fullName>
    </recommendedName>
</protein>
<feature type="domain" description="BACK" evidence="3">
    <location>
        <begin position="118"/>
        <end position="223"/>
    </location>
</feature>
<sequence length="564" mass="64940">MRYCRQIETYERCEAALLSTQGYRLPVNPLKSELIRELLRLGSVSPRSMRRDVMVPFSTETLQILTGEIELKPDTIFEQNYEKILNEIAGFAMQYPEIGKIKNKICEILVKECQDSSCVTLHRKMIEYGCANLATKPFEYLKYHLVRMVSQRTIDVQFYRIDFDDFSKILDDDELNVENELDLLQVIEAWISACPMQRERFRVPLRTHLRKAGIPPTELLTIPNVENLSTKPARKICDVMITIGGWLHKQATDNVEWFDVENRQWERSKIVLPMKIAYHGAAIIDQDLYIFGGSDGMRFKCETWKFSGQTGEWKRCDQMMDPRNYITNSCVVYDGKIYVFGGQCGRMINNRNHRCDTAEVYDPKIDKWTYIARMHDMRSDAAATLFGDQIYIAGGFNGTRILNTVEVYNPKGDFYLRVAPLPTPLSGHSLLAHQNDLLLVGGFNAAERQNKILVWSDRDGWVEHDEKLRFGRSTCSACSYRGHVVMAGGYTNAVERSCETLLGPQERVYVPDMLQNKSATKLLVGKNWRKILDKFGTIPKDRLPPTPIASYARDEDDDDFHTIQ</sequence>
<dbReference type="SMART" id="SM00612">
    <property type="entry name" value="Kelch"/>
    <property type="match status" value="5"/>
</dbReference>
<evidence type="ECO:0000313" key="5">
    <source>
        <dbReference type="Proteomes" id="UP000494206"/>
    </source>
</evidence>
<dbReference type="Gene3D" id="1.25.40.420">
    <property type="match status" value="1"/>
</dbReference>
<dbReference type="OrthoDB" id="5775046at2759"/>
<dbReference type="SMART" id="SM00875">
    <property type="entry name" value="BACK"/>
    <property type="match status" value="1"/>
</dbReference>
<dbReference type="SUPFAM" id="SSF117281">
    <property type="entry name" value="Kelch motif"/>
    <property type="match status" value="1"/>
</dbReference>
<dbReference type="AlphaFoldDB" id="A0A8S1F0N2"/>
<dbReference type="PANTHER" id="PTHR45632">
    <property type="entry name" value="LD33804P"/>
    <property type="match status" value="1"/>
</dbReference>
<proteinExistence type="predicted"/>
<dbReference type="Pfam" id="PF24681">
    <property type="entry name" value="Kelch_KLHDC2_KLHL20_DRC7"/>
    <property type="match status" value="1"/>
</dbReference>
<evidence type="ECO:0000256" key="1">
    <source>
        <dbReference type="ARBA" id="ARBA00022441"/>
    </source>
</evidence>
<dbReference type="Pfam" id="PF07707">
    <property type="entry name" value="BACK"/>
    <property type="match status" value="1"/>
</dbReference>
<evidence type="ECO:0000256" key="2">
    <source>
        <dbReference type="ARBA" id="ARBA00022737"/>
    </source>
</evidence>